<feature type="domain" description="AprE-like beta-barrel" evidence="8">
    <location>
        <begin position="287"/>
        <end position="379"/>
    </location>
</feature>
<feature type="transmembrane region" description="Helical" evidence="7">
    <location>
        <begin position="31"/>
        <end position="51"/>
    </location>
</feature>
<evidence type="ECO:0000256" key="4">
    <source>
        <dbReference type="ARBA" id="ARBA00022692"/>
    </source>
</evidence>
<dbReference type="Gene3D" id="2.40.30.170">
    <property type="match status" value="1"/>
</dbReference>
<proteinExistence type="inferred from homology"/>
<dbReference type="InterPro" id="IPR058982">
    <property type="entry name" value="Beta-barrel_AprE"/>
</dbReference>
<organism evidence="9 10">
    <name type="scientific">Stenotrophomonas mori</name>
    <dbReference type="NCBI Taxonomy" id="2871096"/>
    <lineage>
        <taxon>Bacteria</taxon>
        <taxon>Pseudomonadati</taxon>
        <taxon>Pseudomonadota</taxon>
        <taxon>Gammaproteobacteria</taxon>
        <taxon>Lysobacterales</taxon>
        <taxon>Lysobacteraceae</taxon>
        <taxon>Stenotrophomonas</taxon>
    </lineage>
</organism>
<dbReference type="InterPro" id="IPR006144">
    <property type="entry name" value="Secretion_HlyD_CS"/>
</dbReference>
<dbReference type="PANTHER" id="PTHR30386">
    <property type="entry name" value="MEMBRANE FUSION SUBUNIT OF EMRAB-TOLC MULTIDRUG EFFLUX PUMP"/>
    <property type="match status" value="1"/>
</dbReference>
<comment type="similarity">
    <text evidence="2">Belongs to the membrane fusion protein (MFP) (TC 8.A.1) family.</text>
</comment>
<keyword evidence="10" id="KW-1185">Reference proteome</keyword>
<keyword evidence="5 7" id="KW-1133">Transmembrane helix</keyword>
<dbReference type="PROSITE" id="PS00543">
    <property type="entry name" value="HLYD_FAMILY"/>
    <property type="match status" value="1"/>
</dbReference>
<dbReference type="RefSeq" id="WP_250063941.1">
    <property type="nucleotide sequence ID" value="NZ_JAIKTS010000002.1"/>
</dbReference>
<evidence type="ECO:0000256" key="2">
    <source>
        <dbReference type="ARBA" id="ARBA00009477"/>
    </source>
</evidence>
<evidence type="ECO:0000256" key="3">
    <source>
        <dbReference type="ARBA" id="ARBA00022448"/>
    </source>
</evidence>
<gene>
    <name evidence="9" type="ORF">K5L01_08710</name>
</gene>
<dbReference type="Gene3D" id="2.40.50.100">
    <property type="match status" value="1"/>
</dbReference>
<name>A0ABT0SHD5_9GAMM</name>
<dbReference type="EMBL" id="JAIKTS010000002">
    <property type="protein sequence ID" value="MCL7714722.1"/>
    <property type="molecule type" value="Genomic_DNA"/>
</dbReference>
<evidence type="ECO:0000256" key="5">
    <source>
        <dbReference type="ARBA" id="ARBA00022989"/>
    </source>
</evidence>
<evidence type="ECO:0000313" key="9">
    <source>
        <dbReference type="EMBL" id="MCL7714722.1"/>
    </source>
</evidence>
<accession>A0ABT0SHD5</accession>
<dbReference type="PRINTS" id="PR01490">
    <property type="entry name" value="RTXTOXIND"/>
</dbReference>
<evidence type="ECO:0000256" key="1">
    <source>
        <dbReference type="ARBA" id="ARBA00004167"/>
    </source>
</evidence>
<evidence type="ECO:0000256" key="7">
    <source>
        <dbReference type="SAM" id="Phobius"/>
    </source>
</evidence>
<protein>
    <submittedName>
        <fullName evidence="9">HlyD family efflux transporter periplasmic adaptor subunit</fullName>
    </submittedName>
</protein>
<evidence type="ECO:0000313" key="10">
    <source>
        <dbReference type="Proteomes" id="UP001431235"/>
    </source>
</evidence>
<comment type="caution">
    <text evidence="9">The sequence shown here is derived from an EMBL/GenBank/DDBJ whole genome shotgun (WGS) entry which is preliminary data.</text>
</comment>
<sequence length="397" mass="44136">MAEHKRKLAQRLRRGLSDPLLATTHPVYRPLLWVLLTTVAIAIGWAAFAQLDQVTRGEGRVVPFSRMQKIQSLEGGILDQLLVKEGDLVEVGQPLVRLEATHFRTNYEESANQSQVLRAAIARLDAEVLGTGAIHFPADIATDSALTRSEQGLYRSRRATLEQSSAAISQQLAIAREQLAIVRPLVARNAVSQMEELKLSQEIATLTGKLGELRNTYFQDAYTERSKLKAQLAAIEPIVDQRQDQLRRTEILSPVRGRVNTVLINTRGGVIPPGEPIMEVIPVEERLLVEARIKPRDVAFLVPGMPAKVKITAYDYTIYGELHGTVEQISADTIEEQTPRGKESFYQVLIRTDGSQLSRHGQTLPIIPGMVADVDILTGKRSVLNYLLRPLIKARLN</sequence>
<dbReference type="PANTHER" id="PTHR30386:SF26">
    <property type="entry name" value="TRANSPORT PROTEIN COMB"/>
    <property type="match status" value="1"/>
</dbReference>
<dbReference type="Proteomes" id="UP001431235">
    <property type="component" value="Unassembled WGS sequence"/>
</dbReference>
<dbReference type="InterPro" id="IPR050739">
    <property type="entry name" value="MFP"/>
</dbReference>
<keyword evidence="6 7" id="KW-0472">Membrane</keyword>
<evidence type="ECO:0000259" key="8">
    <source>
        <dbReference type="Pfam" id="PF26002"/>
    </source>
</evidence>
<dbReference type="Pfam" id="PF26002">
    <property type="entry name" value="Beta-barrel_AprE"/>
    <property type="match status" value="1"/>
</dbReference>
<reference evidence="9 10" key="1">
    <citation type="submission" date="2021-08" db="EMBL/GenBank/DDBJ databases">
        <title>Novel members of of the genus Stenotrophomonas from differernt environment.</title>
        <authorList>
            <person name="Deng Y."/>
        </authorList>
    </citation>
    <scope>NUCLEOTIDE SEQUENCE [LARGE SCALE GENOMIC DNA]</scope>
    <source>
        <strain evidence="9 10">CPCC 101365</strain>
    </source>
</reference>
<comment type="subcellular location">
    <subcellularLocation>
        <location evidence="1">Membrane</location>
        <topology evidence="1">Single-pass membrane protein</topology>
    </subcellularLocation>
</comment>
<evidence type="ECO:0000256" key="6">
    <source>
        <dbReference type="ARBA" id="ARBA00023136"/>
    </source>
</evidence>
<keyword evidence="3" id="KW-0813">Transport</keyword>
<keyword evidence="4 7" id="KW-0812">Transmembrane</keyword>